<dbReference type="EMBL" id="NSLY01000030">
    <property type="protein sequence ID" value="PDP59121.1"/>
    <property type="molecule type" value="Genomic_DNA"/>
</dbReference>
<protein>
    <submittedName>
        <fullName evidence="1">Uncharacterized protein</fullName>
    </submittedName>
</protein>
<accession>A0A2A6EDV4</accession>
<proteinExistence type="predicted"/>
<sequence>MMVTEIKELFAEELALLKKIQKYGKGHSQGEQERVEKVKLLLLYRIYSNLYSSLLLTAQVLKTGKISFFQLPIGLLLRCCFTDCLFALYIQRAGKKRAYEELDLRTIEYANSMLDRKEVYREQVKSTGKILDDVFIDQLWELTMEDNFLEQLTLDDNLEELTVIKQSKQQLKDEGFSRVKSVLTKDAVNFLIRIPELEKVATRSYHYYKYFSQYEHFSENGQGDVLASSEKDGNDNIHLPSAIRALRAGVEIVMNNHGK</sequence>
<evidence type="ECO:0000313" key="1">
    <source>
        <dbReference type="EMBL" id="PDP59121.1"/>
    </source>
</evidence>
<comment type="caution">
    <text evidence="1">The sequence shown here is derived from an EMBL/GenBank/DDBJ whole genome shotgun (WGS) entry which is preliminary data.</text>
</comment>
<name>A0A2A6EDV4_PREIN</name>
<dbReference type="AlphaFoldDB" id="A0A2A6EDV4"/>
<gene>
    <name evidence="1" type="ORF">CLI71_09865</name>
</gene>
<organism evidence="1 2">
    <name type="scientific">Prevotella intermedia</name>
    <dbReference type="NCBI Taxonomy" id="28131"/>
    <lineage>
        <taxon>Bacteria</taxon>
        <taxon>Pseudomonadati</taxon>
        <taxon>Bacteroidota</taxon>
        <taxon>Bacteroidia</taxon>
        <taxon>Bacteroidales</taxon>
        <taxon>Prevotellaceae</taxon>
        <taxon>Prevotella</taxon>
    </lineage>
</organism>
<evidence type="ECO:0000313" key="2">
    <source>
        <dbReference type="Proteomes" id="UP000219058"/>
    </source>
</evidence>
<dbReference type="Proteomes" id="UP000219058">
    <property type="component" value="Unassembled WGS sequence"/>
</dbReference>
<reference evidence="1 2" key="1">
    <citation type="submission" date="2017-09" db="EMBL/GenBank/DDBJ databases">
        <title>Phase variable restriction modification systems are present in the genome sequences of periodontal pathogens Prevotella intermedia, Tannerella forsythia and Porphyromonas gingivalis.</title>
        <authorList>
            <person name="Haigh R.D."/>
            <person name="Crawford L."/>
            <person name="Ralph J."/>
            <person name="Wanford J."/>
            <person name="Vartoukian S.R."/>
            <person name="Hijazib K."/>
            <person name="Wade W."/>
            <person name="Oggioni M.R."/>
        </authorList>
    </citation>
    <scope>NUCLEOTIDE SEQUENCE [LARGE SCALE GENOMIC DNA]</scope>
    <source>
        <strain evidence="1 2">WW2834</strain>
    </source>
</reference>